<accession>A0ABX1CUZ9</accession>
<organism evidence="2 3">
    <name type="scientific">Sphingomonas corticis</name>
    <dbReference type="NCBI Taxonomy" id="2722791"/>
    <lineage>
        <taxon>Bacteria</taxon>
        <taxon>Pseudomonadati</taxon>
        <taxon>Pseudomonadota</taxon>
        <taxon>Alphaproteobacteria</taxon>
        <taxon>Sphingomonadales</taxon>
        <taxon>Sphingomonadaceae</taxon>
        <taxon>Sphingomonas</taxon>
    </lineage>
</organism>
<feature type="region of interest" description="Disordered" evidence="1">
    <location>
        <begin position="63"/>
        <end position="94"/>
    </location>
</feature>
<gene>
    <name evidence="2" type="ORF">HBH26_17865</name>
</gene>
<dbReference type="EMBL" id="JAAVJH010000018">
    <property type="protein sequence ID" value="NJR80448.1"/>
    <property type="molecule type" value="Genomic_DNA"/>
</dbReference>
<dbReference type="Proteomes" id="UP000732399">
    <property type="component" value="Unassembled WGS sequence"/>
</dbReference>
<sequence length="94" mass="10328">MAEKKTYVVYRAMHGEGRDYARGDEREMTEADAATLVKSGALALKGEVPMERAEPVRHTFGTAKTSQRDFVPAITDADVSDSRVDGRRSPARKG</sequence>
<evidence type="ECO:0000256" key="1">
    <source>
        <dbReference type="SAM" id="MobiDB-lite"/>
    </source>
</evidence>
<proteinExistence type="predicted"/>
<keyword evidence="3" id="KW-1185">Reference proteome</keyword>
<evidence type="ECO:0008006" key="4">
    <source>
        <dbReference type="Google" id="ProtNLM"/>
    </source>
</evidence>
<reference evidence="2 3" key="1">
    <citation type="submission" date="2020-03" db="EMBL/GenBank/DDBJ databases">
        <authorList>
            <person name="Wang L."/>
            <person name="He N."/>
            <person name="Li Y."/>
            <person name="Fang Y."/>
            <person name="Zhang F."/>
        </authorList>
    </citation>
    <scope>NUCLEOTIDE SEQUENCE [LARGE SCALE GENOMIC DNA]</scope>
    <source>
        <strain evidence="2 3">36D10-4-7</strain>
    </source>
</reference>
<protein>
    <recommendedName>
        <fullName evidence="4">DUF2188 domain-containing protein</fullName>
    </recommendedName>
</protein>
<comment type="caution">
    <text evidence="2">The sequence shown here is derived from an EMBL/GenBank/DDBJ whole genome shotgun (WGS) entry which is preliminary data.</text>
</comment>
<dbReference type="RefSeq" id="WP_168136003.1">
    <property type="nucleotide sequence ID" value="NZ_JAAVJH010000018.1"/>
</dbReference>
<name>A0ABX1CUZ9_9SPHN</name>
<evidence type="ECO:0000313" key="3">
    <source>
        <dbReference type="Proteomes" id="UP000732399"/>
    </source>
</evidence>
<evidence type="ECO:0000313" key="2">
    <source>
        <dbReference type="EMBL" id="NJR80448.1"/>
    </source>
</evidence>